<dbReference type="RefSeq" id="XP_009494033.1">
    <property type="nucleotide sequence ID" value="XM_009495758.1"/>
</dbReference>
<protein>
    <recommendedName>
        <fullName evidence="2">ENTH domain-containing protein</fullName>
    </recommendedName>
</protein>
<sequence>MSNLLLSGKKLMQAAENFVMNYPPIVAKVREATSNEAWGSSSTLNHEIAQATHNYADFPQIMDAAFGRLLEVDKWRVVYKALLLIEFLIYNGSSRVVDVARERQYEILSLQHFSDAVDEKGRDVSINVRTRAKQIHDLLQNKDAIVQGRLTARQNRDKYKGLSSNEGGQYGGFGSSGGGSSYRSAGGDSYGNDSFSSFGSSSAGGYAPQPAAPVASSAEPVRPMMVAPSSSAFTGGAYTPPASVAATETSPAPVAFTPAVQIKMRPAAAGAGGAPANDGFGDFGDFGAPSGDGFGDFGAPTSAPAPAPVAAPAPAPAAATADLLGFDSFSAPASAPAAAPTSNTGSSSGFGAFGDFGDFSTPAAPTTPARVAPGPAKPQTNVLDLFSDFSFEQPAGGPAAAGSSLAALPVTPAAHVAPSSTASSSGSTASSGPGAAVRSPDWVDSRLVNLDNLRSPSASGAGGNAGNAAKHTPMNQMASSAPAPAMGAMSPMGGSYYGNLGGASMSASPAPAGRAPAAAPSAASAPGTGLNQSFDWAF</sequence>
<dbReference type="GO" id="GO:0005768">
    <property type="term" value="C:endosome"/>
    <property type="evidence" value="ECO:0007669"/>
    <property type="project" value="TreeGrafter"/>
</dbReference>
<accession>A0A058Z9G3</accession>
<feature type="region of interest" description="Disordered" evidence="1">
    <location>
        <begin position="156"/>
        <end position="185"/>
    </location>
</feature>
<feature type="compositionally biased region" description="Gly residues" evidence="1">
    <location>
        <begin position="168"/>
        <end position="180"/>
    </location>
</feature>
<dbReference type="SUPFAM" id="SSF48464">
    <property type="entry name" value="ENTH/VHS domain"/>
    <property type="match status" value="1"/>
</dbReference>
<feature type="compositionally biased region" description="Low complexity" evidence="1">
    <location>
        <begin position="416"/>
        <end position="436"/>
    </location>
</feature>
<feature type="compositionally biased region" description="Low complexity" evidence="1">
    <location>
        <begin position="359"/>
        <end position="374"/>
    </location>
</feature>
<dbReference type="Pfam" id="PF01417">
    <property type="entry name" value="ENTH"/>
    <property type="match status" value="1"/>
</dbReference>
<dbReference type="FunFam" id="1.25.40.90:FF:000006">
    <property type="entry name" value="Clathrin interactor 1"/>
    <property type="match status" value="1"/>
</dbReference>
<feature type="domain" description="ENTH" evidence="2">
    <location>
        <begin position="17"/>
        <end position="149"/>
    </location>
</feature>
<dbReference type="SMART" id="SM00273">
    <property type="entry name" value="ENTH"/>
    <property type="match status" value="1"/>
</dbReference>
<dbReference type="GeneID" id="20526581"/>
<dbReference type="STRING" id="691883.A0A058Z9G3"/>
<dbReference type="InterPro" id="IPR008942">
    <property type="entry name" value="ENTH_VHS"/>
</dbReference>
<dbReference type="GO" id="GO:0005543">
    <property type="term" value="F:phospholipid binding"/>
    <property type="evidence" value="ECO:0007669"/>
    <property type="project" value="TreeGrafter"/>
</dbReference>
<dbReference type="GO" id="GO:0030276">
    <property type="term" value="F:clathrin binding"/>
    <property type="evidence" value="ECO:0007669"/>
    <property type="project" value="TreeGrafter"/>
</dbReference>
<dbReference type="InterPro" id="IPR013809">
    <property type="entry name" value="ENTH"/>
</dbReference>
<dbReference type="eggNOG" id="KOG2056">
    <property type="taxonomic scope" value="Eukaryota"/>
</dbReference>
<dbReference type="PROSITE" id="PS50942">
    <property type="entry name" value="ENTH"/>
    <property type="match status" value="1"/>
</dbReference>
<feature type="region of interest" description="Disordered" evidence="1">
    <location>
        <begin position="453"/>
        <end position="482"/>
    </location>
</feature>
<proteinExistence type="predicted"/>
<dbReference type="GO" id="GO:0005886">
    <property type="term" value="C:plasma membrane"/>
    <property type="evidence" value="ECO:0007669"/>
    <property type="project" value="TreeGrafter"/>
</dbReference>
<dbReference type="PANTHER" id="PTHR12276">
    <property type="entry name" value="EPSIN/ENT-RELATED"/>
    <property type="match status" value="1"/>
</dbReference>
<dbReference type="GO" id="GO:0030125">
    <property type="term" value="C:clathrin vesicle coat"/>
    <property type="evidence" value="ECO:0007669"/>
    <property type="project" value="TreeGrafter"/>
</dbReference>
<dbReference type="GO" id="GO:0006897">
    <property type="term" value="P:endocytosis"/>
    <property type="evidence" value="ECO:0007669"/>
    <property type="project" value="TreeGrafter"/>
</dbReference>
<dbReference type="AlphaFoldDB" id="A0A058Z9G3"/>
<feature type="region of interest" description="Disordered" evidence="1">
    <location>
        <begin position="505"/>
        <end position="527"/>
    </location>
</feature>
<name>A0A058Z9G3_FONAL</name>
<dbReference type="OMA" id="IARCSFN"/>
<evidence type="ECO:0000313" key="4">
    <source>
        <dbReference type="Proteomes" id="UP000030693"/>
    </source>
</evidence>
<feature type="region of interest" description="Disordered" evidence="1">
    <location>
        <begin position="416"/>
        <end position="440"/>
    </location>
</feature>
<reference evidence="3" key="1">
    <citation type="submission" date="2013-04" db="EMBL/GenBank/DDBJ databases">
        <title>The Genome Sequence of Fonticula alba ATCC 38817.</title>
        <authorList>
            <consortium name="The Broad Institute Genomics Platform"/>
            <person name="Russ C."/>
            <person name="Cuomo C."/>
            <person name="Burger G."/>
            <person name="Gray M.W."/>
            <person name="Holland P.W.H."/>
            <person name="King N."/>
            <person name="Lang F.B.F."/>
            <person name="Roger A.J."/>
            <person name="Ruiz-Trillo I."/>
            <person name="Brown M."/>
            <person name="Walker B."/>
            <person name="Young S."/>
            <person name="Zeng Q."/>
            <person name="Gargeya S."/>
            <person name="Fitzgerald M."/>
            <person name="Haas B."/>
            <person name="Abouelleil A."/>
            <person name="Allen A.W."/>
            <person name="Alvarado L."/>
            <person name="Arachchi H.M."/>
            <person name="Berlin A.M."/>
            <person name="Chapman S.B."/>
            <person name="Gainer-Dewar J."/>
            <person name="Goldberg J."/>
            <person name="Griggs A."/>
            <person name="Gujja S."/>
            <person name="Hansen M."/>
            <person name="Howarth C."/>
            <person name="Imamovic A."/>
            <person name="Ireland A."/>
            <person name="Larimer J."/>
            <person name="McCowan C."/>
            <person name="Murphy C."/>
            <person name="Pearson M."/>
            <person name="Poon T.W."/>
            <person name="Priest M."/>
            <person name="Roberts A."/>
            <person name="Saif S."/>
            <person name="Shea T."/>
            <person name="Sisk P."/>
            <person name="Sykes S."/>
            <person name="Wortman J."/>
            <person name="Nusbaum C."/>
            <person name="Birren B."/>
        </authorList>
    </citation>
    <scope>NUCLEOTIDE SEQUENCE [LARGE SCALE GENOMIC DNA]</scope>
    <source>
        <strain evidence="3">ATCC 38817</strain>
    </source>
</reference>
<dbReference type="EMBL" id="KB932203">
    <property type="protein sequence ID" value="KCV70910.1"/>
    <property type="molecule type" value="Genomic_DNA"/>
</dbReference>
<gene>
    <name evidence="3" type="ORF">H696_01856</name>
</gene>
<dbReference type="PANTHER" id="PTHR12276:SF45">
    <property type="entry name" value="CLATHRIN INTERACTOR 1"/>
    <property type="match status" value="1"/>
</dbReference>
<evidence type="ECO:0000313" key="3">
    <source>
        <dbReference type="EMBL" id="KCV70910.1"/>
    </source>
</evidence>
<dbReference type="Proteomes" id="UP000030693">
    <property type="component" value="Unassembled WGS sequence"/>
</dbReference>
<evidence type="ECO:0000259" key="2">
    <source>
        <dbReference type="PROSITE" id="PS50942"/>
    </source>
</evidence>
<dbReference type="Gene3D" id="1.25.40.90">
    <property type="match status" value="1"/>
</dbReference>
<dbReference type="OrthoDB" id="4033880at2759"/>
<evidence type="ECO:0000256" key="1">
    <source>
        <dbReference type="SAM" id="MobiDB-lite"/>
    </source>
</evidence>
<organism evidence="3">
    <name type="scientific">Fonticula alba</name>
    <name type="common">Slime mold</name>
    <dbReference type="NCBI Taxonomy" id="691883"/>
    <lineage>
        <taxon>Eukaryota</taxon>
        <taxon>Rotosphaerida</taxon>
        <taxon>Fonticulaceae</taxon>
        <taxon>Fonticula</taxon>
    </lineage>
</organism>
<keyword evidence="4" id="KW-1185">Reference proteome</keyword>
<feature type="region of interest" description="Disordered" evidence="1">
    <location>
        <begin position="359"/>
        <end position="379"/>
    </location>
</feature>